<sequence length="94" mass="10419">MPEGNFVNSEQPCNCNVSKFTRLHTDPDAHVSRKISCLTIRVLPTIIKASCLAIRNTFLAKTSCSRQSFTHFARDFNLSQGNDLSDANDANTSK</sequence>
<comment type="caution">
    <text evidence="1">The sequence shown here is derived from an EMBL/GenBank/DDBJ whole genome shotgun (WGS) entry which is preliminary data.</text>
</comment>
<gene>
    <name evidence="1" type="ORF">LWI29_012285</name>
</gene>
<dbReference type="EMBL" id="JAUESC010000381">
    <property type="protein sequence ID" value="KAK0589298.1"/>
    <property type="molecule type" value="Genomic_DNA"/>
</dbReference>
<organism evidence="1 2">
    <name type="scientific">Acer saccharum</name>
    <name type="common">Sugar maple</name>
    <dbReference type="NCBI Taxonomy" id="4024"/>
    <lineage>
        <taxon>Eukaryota</taxon>
        <taxon>Viridiplantae</taxon>
        <taxon>Streptophyta</taxon>
        <taxon>Embryophyta</taxon>
        <taxon>Tracheophyta</taxon>
        <taxon>Spermatophyta</taxon>
        <taxon>Magnoliopsida</taxon>
        <taxon>eudicotyledons</taxon>
        <taxon>Gunneridae</taxon>
        <taxon>Pentapetalae</taxon>
        <taxon>rosids</taxon>
        <taxon>malvids</taxon>
        <taxon>Sapindales</taxon>
        <taxon>Sapindaceae</taxon>
        <taxon>Hippocastanoideae</taxon>
        <taxon>Acereae</taxon>
        <taxon>Acer</taxon>
    </lineage>
</organism>
<name>A0AA39SDQ9_ACESA</name>
<dbReference type="Proteomes" id="UP001168877">
    <property type="component" value="Unassembled WGS sequence"/>
</dbReference>
<accession>A0AA39SDQ9</accession>
<keyword evidence="2" id="KW-1185">Reference proteome</keyword>
<reference evidence="1" key="1">
    <citation type="journal article" date="2022" name="Plant J.">
        <title>Strategies of tolerance reflected in two North American maple genomes.</title>
        <authorList>
            <person name="McEvoy S.L."/>
            <person name="Sezen U.U."/>
            <person name="Trouern-Trend A."/>
            <person name="McMahon S.M."/>
            <person name="Schaberg P.G."/>
            <person name="Yang J."/>
            <person name="Wegrzyn J.L."/>
            <person name="Swenson N.G."/>
        </authorList>
    </citation>
    <scope>NUCLEOTIDE SEQUENCE</scope>
    <source>
        <strain evidence="1">NS2018</strain>
    </source>
</reference>
<evidence type="ECO:0000313" key="2">
    <source>
        <dbReference type="Proteomes" id="UP001168877"/>
    </source>
</evidence>
<protein>
    <submittedName>
        <fullName evidence="1">Uncharacterized protein</fullName>
    </submittedName>
</protein>
<evidence type="ECO:0000313" key="1">
    <source>
        <dbReference type="EMBL" id="KAK0589298.1"/>
    </source>
</evidence>
<reference evidence="1" key="2">
    <citation type="submission" date="2023-06" db="EMBL/GenBank/DDBJ databases">
        <authorList>
            <person name="Swenson N.G."/>
            <person name="Wegrzyn J.L."/>
            <person name="Mcevoy S.L."/>
        </authorList>
    </citation>
    <scope>NUCLEOTIDE SEQUENCE</scope>
    <source>
        <strain evidence="1">NS2018</strain>
        <tissue evidence="1">Leaf</tissue>
    </source>
</reference>
<proteinExistence type="predicted"/>
<dbReference type="AlphaFoldDB" id="A0AA39SDQ9"/>